<protein>
    <submittedName>
        <fullName evidence="3">3-oxoacyl-(Acyl-carrier-protein) reductase</fullName>
    </submittedName>
</protein>
<dbReference type="PANTHER" id="PTHR43639:SF1">
    <property type="entry name" value="SHORT-CHAIN DEHYDROGENASE_REDUCTASE FAMILY PROTEIN"/>
    <property type="match status" value="1"/>
</dbReference>
<dbReference type="Gene3D" id="3.40.50.720">
    <property type="entry name" value="NAD(P)-binding Rossmann-like Domain"/>
    <property type="match status" value="1"/>
</dbReference>
<evidence type="ECO:0000313" key="3">
    <source>
        <dbReference type="EMBL" id="CCO48134.1"/>
    </source>
</evidence>
<evidence type="ECO:0000256" key="2">
    <source>
        <dbReference type="ARBA" id="ARBA00023002"/>
    </source>
</evidence>
<dbReference type="NCBIfam" id="NF009386">
    <property type="entry name" value="PRK12745.1"/>
    <property type="match status" value="1"/>
</dbReference>
<sequence length="255" mass="27251">MSSPVALVTGGARGIGKAIALALAKSGYRVAVNDREDSPALQETLAELEKISQPHMALCGDVSDIASHANWLKEVETSLGSITTLVNNAGVSVQNRGDLLDVTPESYDRCQLINTKAMFFLSQAFAKVRVANPVNDHPVSIINITSSNAKAASENRSEYCVSKAAAAMVSNLFAVRLGRENIAVYDIQPGLIETEMTAPSMHLYRERVENGFTLLPRIGVPEEVGKVVTSLATGQLPYTTGQTISVDAGMLVSRF</sequence>
<accession>A0AAV2VTW2</accession>
<dbReference type="Proteomes" id="UP000018211">
    <property type="component" value="Unassembled WGS sequence"/>
</dbReference>
<dbReference type="GO" id="GO:0016491">
    <property type="term" value="F:oxidoreductase activity"/>
    <property type="evidence" value="ECO:0007669"/>
    <property type="project" value="UniProtKB-KW"/>
</dbReference>
<comment type="caution">
    <text evidence="3">The sequence shown here is derived from an EMBL/GenBank/DDBJ whole genome shotgun (WGS) entry which is preliminary data.</text>
</comment>
<dbReference type="SUPFAM" id="SSF51735">
    <property type="entry name" value="NAD(P)-binding Rossmann-fold domains"/>
    <property type="match status" value="1"/>
</dbReference>
<evidence type="ECO:0000256" key="1">
    <source>
        <dbReference type="ARBA" id="ARBA00006484"/>
    </source>
</evidence>
<dbReference type="RefSeq" id="WP_022612720.1">
    <property type="nucleotide sequence ID" value="NZ_LK391965.1"/>
</dbReference>
<dbReference type="PRINTS" id="PR00081">
    <property type="entry name" value="GDHRDH"/>
</dbReference>
<organism evidence="3 4">
    <name type="scientific">Vibrio nigripulchritudo SOn1</name>
    <dbReference type="NCBI Taxonomy" id="1238450"/>
    <lineage>
        <taxon>Bacteria</taxon>
        <taxon>Pseudomonadati</taxon>
        <taxon>Pseudomonadota</taxon>
        <taxon>Gammaproteobacteria</taxon>
        <taxon>Vibrionales</taxon>
        <taxon>Vibrionaceae</taxon>
        <taxon>Vibrio</taxon>
    </lineage>
</organism>
<dbReference type="AlphaFoldDB" id="A0AAV2VTW2"/>
<dbReference type="InterPro" id="IPR002347">
    <property type="entry name" value="SDR_fam"/>
</dbReference>
<gene>
    <name evidence="3" type="ORF">VIBNISOn1_450098</name>
</gene>
<dbReference type="PANTHER" id="PTHR43639">
    <property type="entry name" value="OXIDOREDUCTASE, SHORT-CHAIN DEHYDROGENASE/REDUCTASE FAMILY (AFU_ORTHOLOGUE AFUA_5G02870)"/>
    <property type="match status" value="1"/>
</dbReference>
<dbReference type="EMBL" id="CAOF01000137">
    <property type="protein sequence ID" value="CCO48134.1"/>
    <property type="molecule type" value="Genomic_DNA"/>
</dbReference>
<proteinExistence type="inferred from homology"/>
<dbReference type="PRINTS" id="PR00080">
    <property type="entry name" value="SDRFAMILY"/>
</dbReference>
<dbReference type="InterPro" id="IPR036291">
    <property type="entry name" value="NAD(P)-bd_dom_sf"/>
</dbReference>
<keyword evidence="2" id="KW-0560">Oxidoreductase</keyword>
<name>A0AAV2VTW2_9VIBR</name>
<dbReference type="InterPro" id="IPR020904">
    <property type="entry name" value="Sc_DH/Rdtase_CS"/>
</dbReference>
<reference evidence="3 4" key="1">
    <citation type="journal article" date="2013" name="ISME J.">
        <title>Comparative genomics of pathogenic lineages of Vibrio nigripulchritudo identifies virulence-associated traits.</title>
        <authorList>
            <person name="Goudenege D."/>
            <person name="Labreuche Y."/>
            <person name="Krin E."/>
            <person name="Ansquer D."/>
            <person name="Mangenot S."/>
            <person name="Calteau A."/>
            <person name="Medigue C."/>
            <person name="Mazel D."/>
            <person name="Polz M.F."/>
            <person name="Le Roux F."/>
        </authorList>
    </citation>
    <scope>NUCLEOTIDE SEQUENCE [LARGE SCALE GENOMIC DNA]</scope>
    <source>
        <strain evidence="3 4">SOn1</strain>
    </source>
</reference>
<dbReference type="PROSITE" id="PS00061">
    <property type="entry name" value="ADH_SHORT"/>
    <property type="match status" value="1"/>
</dbReference>
<evidence type="ECO:0000313" key="4">
    <source>
        <dbReference type="Proteomes" id="UP000018211"/>
    </source>
</evidence>
<dbReference type="Pfam" id="PF13561">
    <property type="entry name" value="adh_short_C2"/>
    <property type="match status" value="1"/>
</dbReference>
<comment type="similarity">
    <text evidence="1">Belongs to the short-chain dehydrogenases/reductases (SDR) family.</text>
</comment>